<dbReference type="InterPro" id="IPR058866">
    <property type="entry name" value="GDPGP1_N"/>
</dbReference>
<evidence type="ECO:0000256" key="4">
    <source>
        <dbReference type="ARBA" id="ARBA00006451"/>
    </source>
</evidence>
<evidence type="ECO:0000259" key="13">
    <source>
        <dbReference type="Pfam" id="PF26216"/>
    </source>
</evidence>
<dbReference type="Proteomes" id="UP001151699">
    <property type="component" value="Chromosome X"/>
</dbReference>
<evidence type="ECO:0000259" key="14">
    <source>
        <dbReference type="Pfam" id="PF26217"/>
    </source>
</evidence>
<dbReference type="Gene3D" id="3.30.428.10">
    <property type="entry name" value="HIT-like"/>
    <property type="match status" value="1"/>
</dbReference>
<feature type="domain" description="GDPGP1-like C-terminal" evidence="13">
    <location>
        <begin position="216"/>
        <end position="325"/>
    </location>
</feature>
<comment type="caution">
    <text evidence="15">The sequence shown here is derived from an EMBL/GenBank/DDBJ whole genome shotgun (WGS) entry which is preliminary data.</text>
</comment>
<dbReference type="AlphaFoldDB" id="A0A9Q0MU82"/>
<dbReference type="GO" id="GO:0005737">
    <property type="term" value="C:cytoplasm"/>
    <property type="evidence" value="ECO:0007669"/>
    <property type="project" value="UniProtKB-SubCell"/>
</dbReference>
<evidence type="ECO:0000256" key="7">
    <source>
        <dbReference type="ARBA" id="ARBA00022490"/>
    </source>
</evidence>
<evidence type="ECO:0000256" key="12">
    <source>
        <dbReference type="ARBA" id="ARBA00022801"/>
    </source>
</evidence>
<dbReference type="PANTHER" id="PTHR20884:SF8">
    <property type="entry name" value="GDP-D-GLUCOSE PHOSPHORYLASE 1"/>
    <property type="match status" value="1"/>
</dbReference>
<gene>
    <name evidence="15" type="primary">gdpgp1</name>
    <name evidence="15" type="ORF">Bhyg_10839</name>
</gene>
<dbReference type="GO" id="GO:0000166">
    <property type="term" value="F:nucleotide binding"/>
    <property type="evidence" value="ECO:0007669"/>
    <property type="project" value="UniProtKB-KW"/>
</dbReference>
<evidence type="ECO:0000256" key="3">
    <source>
        <dbReference type="ARBA" id="ARBA00004496"/>
    </source>
</evidence>
<dbReference type="InterPro" id="IPR036265">
    <property type="entry name" value="HIT-like_sf"/>
</dbReference>
<dbReference type="Pfam" id="PF26216">
    <property type="entry name" value="GDPGP1_C"/>
    <property type="match status" value="1"/>
</dbReference>
<evidence type="ECO:0000256" key="9">
    <source>
        <dbReference type="ARBA" id="ARBA00022679"/>
    </source>
</evidence>
<dbReference type="EC" id="2.7.7.78" evidence="5"/>
<keyword evidence="12" id="KW-0378">Hydrolase</keyword>
<evidence type="ECO:0000256" key="11">
    <source>
        <dbReference type="ARBA" id="ARBA00022741"/>
    </source>
</evidence>
<evidence type="ECO:0000256" key="2">
    <source>
        <dbReference type="ARBA" id="ARBA00003049"/>
    </source>
</evidence>
<dbReference type="OrthoDB" id="417175at2759"/>
<name>A0A9Q0MU82_9DIPT</name>
<proteinExistence type="inferred from homology"/>
<dbReference type="GO" id="GO:0080048">
    <property type="term" value="F:GDP-D-glucose phosphorylase activity"/>
    <property type="evidence" value="ECO:0007669"/>
    <property type="project" value="UniProtKB-EC"/>
</dbReference>
<feature type="domain" description="GDPGP1-like N-terminal" evidence="14">
    <location>
        <begin position="41"/>
        <end position="197"/>
    </location>
</feature>
<accession>A0A9Q0MU82</accession>
<keyword evidence="10" id="KW-0548">Nucleotidyltransferase</keyword>
<evidence type="ECO:0000313" key="15">
    <source>
        <dbReference type="EMBL" id="KAJ6638106.1"/>
    </source>
</evidence>
<evidence type="ECO:0000256" key="1">
    <source>
        <dbReference type="ARBA" id="ARBA00000063"/>
    </source>
</evidence>
<comment type="similarity">
    <text evidence="4">Belongs to the GDPGP1 family.</text>
</comment>
<comment type="subcellular location">
    <subcellularLocation>
        <location evidence="3">Cytoplasm</location>
    </subcellularLocation>
</comment>
<comment type="catalytic activity">
    <reaction evidence="1">
        <text>GDP-alpha-D-glucose + phosphate = alpha-D-glucose 1-phosphate + GDP + H(+)</text>
        <dbReference type="Rhea" id="RHEA:30387"/>
        <dbReference type="ChEBI" id="CHEBI:15378"/>
        <dbReference type="ChEBI" id="CHEBI:43474"/>
        <dbReference type="ChEBI" id="CHEBI:58189"/>
        <dbReference type="ChEBI" id="CHEBI:58601"/>
        <dbReference type="ChEBI" id="CHEBI:62230"/>
        <dbReference type="EC" id="2.7.7.78"/>
    </reaction>
</comment>
<dbReference type="InterPro" id="IPR026506">
    <property type="entry name" value="GDPGP"/>
</dbReference>
<protein>
    <recommendedName>
        <fullName evidence="6">GDP-D-glucose phosphorylase 1</fullName>
        <ecNumber evidence="5">2.7.7.78</ecNumber>
    </recommendedName>
</protein>
<evidence type="ECO:0000256" key="5">
    <source>
        <dbReference type="ARBA" id="ARBA00012507"/>
    </source>
</evidence>
<evidence type="ECO:0000256" key="8">
    <source>
        <dbReference type="ARBA" id="ARBA00022658"/>
    </source>
</evidence>
<dbReference type="GO" id="GO:0016787">
    <property type="term" value="F:hydrolase activity"/>
    <property type="evidence" value="ECO:0007669"/>
    <property type="project" value="UniProtKB-KW"/>
</dbReference>
<dbReference type="SUPFAM" id="SSF54197">
    <property type="entry name" value="HIT-like"/>
    <property type="match status" value="1"/>
</dbReference>
<dbReference type="InterPro" id="IPR058865">
    <property type="entry name" value="GDPGP1_C"/>
</dbReference>
<evidence type="ECO:0000313" key="16">
    <source>
        <dbReference type="Proteomes" id="UP001151699"/>
    </source>
</evidence>
<dbReference type="Pfam" id="PF26217">
    <property type="entry name" value="GDPGP1_N"/>
    <property type="match status" value="1"/>
</dbReference>
<dbReference type="GO" id="GO:0006006">
    <property type="term" value="P:glucose metabolic process"/>
    <property type="evidence" value="ECO:0007669"/>
    <property type="project" value="TreeGrafter"/>
</dbReference>
<keyword evidence="8" id="KW-0344">Guanine-nucleotide releasing factor</keyword>
<keyword evidence="7" id="KW-0963">Cytoplasm</keyword>
<dbReference type="GO" id="GO:0005085">
    <property type="term" value="F:guanyl-nucleotide exchange factor activity"/>
    <property type="evidence" value="ECO:0007669"/>
    <property type="project" value="UniProtKB-KW"/>
</dbReference>
<reference evidence="15" key="1">
    <citation type="submission" date="2022-07" db="EMBL/GenBank/DDBJ databases">
        <authorList>
            <person name="Trinca V."/>
            <person name="Uliana J.V.C."/>
            <person name="Torres T.T."/>
            <person name="Ward R.J."/>
            <person name="Monesi N."/>
        </authorList>
    </citation>
    <scope>NUCLEOTIDE SEQUENCE</scope>
    <source>
        <strain evidence="15">HSMRA1968</strain>
        <tissue evidence="15">Whole embryos</tissue>
    </source>
</reference>
<dbReference type="EMBL" id="WJQU01000003">
    <property type="protein sequence ID" value="KAJ6638106.1"/>
    <property type="molecule type" value="Genomic_DNA"/>
</dbReference>
<keyword evidence="9" id="KW-0808">Transferase</keyword>
<keyword evidence="11" id="KW-0547">Nucleotide-binding</keyword>
<evidence type="ECO:0000256" key="10">
    <source>
        <dbReference type="ARBA" id="ARBA00022695"/>
    </source>
</evidence>
<evidence type="ECO:0000256" key="6">
    <source>
        <dbReference type="ARBA" id="ARBA00018857"/>
    </source>
</evidence>
<dbReference type="PANTHER" id="PTHR20884">
    <property type="entry name" value="GDP-D-GLUCOSE PHOSPHORYLASE 1"/>
    <property type="match status" value="1"/>
</dbReference>
<keyword evidence="16" id="KW-1185">Reference proteome</keyword>
<sequence length="350" mass="40688">MRNVSNECHNNNNLCLNSKAFLMSLEIVELLILEEVNAIEEKIKQRWTSIEEVENVFRYKLNVEKRKIIPGKFRFFVEFNPDRTTLRRKPQTITSIVPTFNESEFNFNKINQKEILFNVKLRHSEAPVTFLINNSPLTKYHTLLVPRLNENLPQLLTRESIAFAIELLHSLNDNYFRIGYNSPGAFASVNHLHFHLMYIEQRLFIDDVEFYRLVKHIYRITDKYPSKGYCFLLTESTSDKDEIINDIAKLIEYFCAASLSHNIYCTKEDSKDGNGSVVKIFVFPRANIQGIKEFSSFNVAFCELSGYIPIGDIETFHQITENSIVGKIDITCGNIANEIENDVIRLYSDK</sequence>
<organism evidence="15 16">
    <name type="scientific">Pseudolycoriella hygida</name>
    <dbReference type="NCBI Taxonomy" id="35572"/>
    <lineage>
        <taxon>Eukaryota</taxon>
        <taxon>Metazoa</taxon>
        <taxon>Ecdysozoa</taxon>
        <taxon>Arthropoda</taxon>
        <taxon>Hexapoda</taxon>
        <taxon>Insecta</taxon>
        <taxon>Pterygota</taxon>
        <taxon>Neoptera</taxon>
        <taxon>Endopterygota</taxon>
        <taxon>Diptera</taxon>
        <taxon>Nematocera</taxon>
        <taxon>Sciaroidea</taxon>
        <taxon>Sciaridae</taxon>
        <taxon>Pseudolycoriella</taxon>
    </lineage>
</organism>
<comment type="function">
    <text evidence="2">Specific and highly efficient GDP-D-glucose phosphorylase regulating the levels of GDP-D-glucose in cells.</text>
</comment>